<organism evidence="8 9">
    <name type="scientific">Paenibacillus plantiphilus</name>
    <dbReference type="NCBI Taxonomy" id="2905650"/>
    <lineage>
        <taxon>Bacteria</taxon>
        <taxon>Bacillati</taxon>
        <taxon>Bacillota</taxon>
        <taxon>Bacilli</taxon>
        <taxon>Bacillales</taxon>
        <taxon>Paenibacillaceae</taxon>
        <taxon>Paenibacillus</taxon>
    </lineage>
</organism>
<dbReference type="InterPro" id="IPR006367">
    <property type="entry name" value="Sirohaem_synthase_N"/>
</dbReference>
<evidence type="ECO:0000256" key="3">
    <source>
        <dbReference type="ARBA" id="ARBA00023002"/>
    </source>
</evidence>
<evidence type="ECO:0000256" key="6">
    <source>
        <dbReference type="ARBA" id="ARBA00047561"/>
    </source>
</evidence>
<comment type="catalytic activity">
    <reaction evidence="6">
        <text>precorrin-2 + NAD(+) = sirohydrochlorin + NADH + 2 H(+)</text>
        <dbReference type="Rhea" id="RHEA:15613"/>
        <dbReference type="ChEBI" id="CHEBI:15378"/>
        <dbReference type="ChEBI" id="CHEBI:57540"/>
        <dbReference type="ChEBI" id="CHEBI:57945"/>
        <dbReference type="ChEBI" id="CHEBI:58351"/>
        <dbReference type="ChEBI" id="CHEBI:58827"/>
        <dbReference type="EC" id="1.3.1.76"/>
    </reaction>
</comment>
<dbReference type="InterPro" id="IPR028161">
    <property type="entry name" value="Met8-like"/>
</dbReference>
<dbReference type="Pfam" id="PF14824">
    <property type="entry name" value="Sirohm_synth_M"/>
    <property type="match status" value="1"/>
</dbReference>
<dbReference type="PANTHER" id="PTHR35330">
    <property type="entry name" value="SIROHEME BIOSYNTHESIS PROTEIN MET8"/>
    <property type="match status" value="1"/>
</dbReference>
<evidence type="ECO:0000313" key="8">
    <source>
        <dbReference type="EMBL" id="CAH1204154.1"/>
    </source>
</evidence>
<keyword evidence="3 8" id="KW-0560">Oxidoreductase</keyword>
<evidence type="ECO:0000256" key="4">
    <source>
        <dbReference type="ARBA" id="ARBA00023027"/>
    </source>
</evidence>
<evidence type="ECO:0000256" key="2">
    <source>
        <dbReference type="ARBA" id="ARBA00012400"/>
    </source>
</evidence>
<accession>A0ABN8GFF0</accession>
<dbReference type="Pfam" id="PF13241">
    <property type="entry name" value="NAD_binding_7"/>
    <property type="match status" value="1"/>
</dbReference>
<dbReference type="Proteomes" id="UP000838686">
    <property type="component" value="Unassembled WGS sequence"/>
</dbReference>
<dbReference type="SUPFAM" id="SSF51735">
    <property type="entry name" value="NAD(P)-binding Rossmann-fold domains"/>
    <property type="match status" value="1"/>
</dbReference>
<evidence type="ECO:0000313" key="9">
    <source>
        <dbReference type="Proteomes" id="UP000838686"/>
    </source>
</evidence>
<dbReference type="Gene3D" id="3.40.50.720">
    <property type="entry name" value="NAD(P)-binding Rossmann-like Domain"/>
    <property type="match status" value="1"/>
</dbReference>
<dbReference type="EMBL" id="CAKMMF010000010">
    <property type="protein sequence ID" value="CAH1204154.1"/>
    <property type="molecule type" value="Genomic_DNA"/>
</dbReference>
<comment type="caution">
    <text evidence="8">The sequence shown here is derived from an EMBL/GenBank/DDBJ whole genome shotgun (WGS) entry which is preliminary data.</text>
</comment>
<protein>
    <recommendedName>
        <fullName evidence="2">precorrin-2 dehydrogenase</fullName>
        <ecNumber evidence="2">1.3.1.76</ecNumber>
    </recommendedName>
</protein>
<dbReference type="SUPFAM" id="SSF75615">
    <property type="entry name" value="Siroheme synthase middle domains-like"/>
    <property type="match status" value="1"/>
</dbReference>
<dbReference type="PANTHER" id="PTHR35330:SF1">
    <property type="entry name" value="SIROHEME BIOSYNTHESIS PROTEIN MET8"/>
    <property type="match status" value="1"/>
</dbReference>
<sequence length="218" mass="23305">MVAYYPVMLDLNGKRCVVVGGGAVAERKVRGLLAAGANELIVVSPQATSGLEQLSAEGSILLKCREYLESDLFGAAIVFAATPIRSVNDAIATACRAAAIWVNVADLAEQGDFVTPAAVRRGELLIAITTGGASPALTARMKRELEALYGEDFAGRLALLRELRERMLAREPDEARRHAILRLAAEIVAVGNPAEVRADESIEDWIVKLGQTVDGRHT</sequence>
<dbReference type="InterPro" id="IPR036291">
    <property type="entry name" value="NAD(P)-bd_dom_sf"/>
</dbReference>
<dbReference type="InterPro" id="IPR028281">
    <property type="entry name" value="Sirohaem_synthase_central"/>
</dbReference>
<keyword evidence="5" id="KW-0627">Porphyrin biosynthesis</keyword>
<evidence type="ECO:0000256" key="5">
    <source>
        <dbReference type="ARBA" id="ARBA00023244"/>
    </source>
</evidence>
<reference evidence="8" key="1">
    <citation type="submission" date="2022-01" db="EMBL/GenBank/DDBJ databases">
        <authorList>
            <person name="Criscuolo A."/>
        </authorList>
    </citation>
    <scope>NUCLEOTIDE SEQUENCE</scope>
    <source>
        <strain evidence="8">CIP111893</strain>
    </source>
</reference>
<keyword evidence="9" id="KW-1185">Reference proteome</keyword>
<keyword evidence="4" id="KW-0520">NAD</keyword>
<comment type="pathway">
    <text evidence="1">Porphyrin-containing compound metabolism; siroheme biosynthesis; sirohydrochlorin from precorrin-2: step 1/1.</text>
</comment>
<evidence type="ECO:0000256" key="1">
    <source>
        <dbReference type="ARBA" id="ARBA00005010"/>
    </source>
</evidence>
<name>A0ABN8GFF0_9BACL</name>
<dbReference type="GO" id="GO:0043115">
    <property type="term" value="F:precorrin-2 dehydrogenase activity"/>
    <property type="evidence" value="ECO:0007669"/>
    <property type="project" value="UniProtKB-EC"/>
</dbReference>
<dbReference type="InterPro" id="IPR042518">
    <property type="entry name" value="SirC_C"/>
</dbReference>
<dbReference type="EC" id="1.3.1.76" evidence="2"/>
<dbReference type="Gene3D" id="1.10.8.610">
    <property type="entry name" value="SirC, precorrin-2 dehydrogenase, C-terminal helical domain-like"/>
    <property type="match status" value="1"/>
</dbReference>
<feature type="domain" description="Siroheme synthase central" evidence="7">
    <location>
        <begin position="121"/>
        <end position="147"/>
    </location>
</feature>
<proteinExistence type="predicted"/>
<dbReference type="NCBIfam" id="TIGR01470">
    <property type="entry name" value="cysG_Nterm"/>
    <property type="match status" value="1"/>
</dbReference>
<dbReference type="RefSeq" id="WP_236341508.1">
    <property type="nucleotide sequence ID" value="NZ_CAKMMF010000010.1"/>
</dbReference>
<gene>
    <name evidence="8" type="primary">sirC</name>
    <name evidence="8" type="ORF">PAECIP111893_02164</name>
</gene>
<evidence type="ECO:0000259" key="7">
    <source>
        <dbReference type="Pfam" id="PF14824"/>
    </source>
</evidence>